<feature type="coiled-coil region" evidence="1">
    <location>
        <begin position="13"/>
        <end position="66"/>
    </location>
</feature>
<gene>
    <name evidence="2" type="ORF">LC586_10920</name>
</gene>
<keyword evidence="3" id="KW-1185">Reference proteome</keyword>
<evidence type="ECO:0000313" key="3">
    <source>
        <dbReference type="Proteomes" id="UP001199525"/>
    </source>
</evidence>
<evidence type="ECO:0000256" key="1">
    <source>
        <dbReference type="SAM" id="Coils"/>
    </source>
</evidence>
<organism evidence="2 3">
    <name type="scientific">Nostoc favosum CHAB5714</name>
    <dbReference type="NCBI Taxonomy" id="2780399"/>
    <lineage>
        <taxon>Bacteria</taxon>
        <taxon>Bacillati</taxon>
        <taxon>Cyanobacteriota</taxon>
        <taxon>Cyanophyceae</taxon>
        <taxon>Nostocales</taxon>
        <taxon>Nostocaceae</taxon>
        <taxon>Nostoc</taxon>
        <taxon>Nostoc favosum</taxon>
    </lineage>
</organism>
<sequence>MKSETRNVLLQAYAQLQEIIDKLYEAHDRAIANNDFDDASLLASRADRLYEEAENLEIVISEQEQR</sequence>
<comment type="caution">
    <text evidence="2">The sequence shown here is derived from an EMBL/GenBank/DDBJ whole genome shotgun (WGS) entry which is preliminary data.</text>
</comment>
<keyword evidence="1" id="KW-0175">Coiled coil</keyword>
<accession>A0ABS8I697</accession>
<protein>
    <submittedName>
        <fullName evidence="2">Uncharacterized protein</fullName>
    </submittedName>
</protein>
<dbReference type="RefSeq" id="WP_229484543.1">
    <property type="nucleotide sequence ID" value="NZ_JAIVFQ010000011.1"/>
</dbReference>
<reference evidence="2 3" key="1">
    <citation type="journal article" date="2021" name="Microorganisms">
        <title>Genome Evolution of Filamentous Cyanobacterium Nostoc Species: From Facultative Symbiosis to Free Living.</title>
        <authorList>
            <person name="Huo D."/>
            <person name="Li H."/>
            <person name="Cai F."/>
            <person name="Guo X."/>
            <person name="Qiao Z."/>
            <person name="Wang W."/>
            <person name="Yu G."/>
            <person name="Li R."/>
        </authorList>
    </citation>
    <scope>NUCLEOTIDE SEQUENCE [LARGE SCALE GENOMIC DNA]</scope>
    <source>
        <strain evidence="2 3">CHAB 5714</strain>
    </source>
</reference>
<dbReference type="EMBL" id="JAIVFQ010000011">
    <property type="protein sequence ID" value="MCC5599725.1"/>
    <property type="molecule type" value="Genomic_DNA"/>
</dbReference>
<dbReference type="Proteomes" id="UP001199525">
    <property type="component" value="Unassembled WGS sequence"/>
</dbReference>
<name>A0ABS8I697_9NOSO</name>
<evidence type="ECO:0000313" key="2">
    <source>
        <dbReference type="EMBL" id="MCC5599725.1"/>
    </source>
</evidence>
<proteinExistence type="predicted"/>